<evidence type="ECO:0000313" key="4">
    <source>
        <dbReference type="Proteomes" id="UP001181622"/>
    </source>
</evidence>
<dbReference type="Pfam" id="PF13340">
    <property type="entry name" value="DUF4096"/>
    <property type="match status" value="1"/>
</dbReference>
<comment type="caution">
    <text evidence="3">The sequence shown here is derived from an EMBL/GenBank/DDBJ whole genome shotgun (WGS) entry which is preliminary data.</text>
</comment>
<sequence>MARYDLSEAEWRLIEPLLPNKPRGVARVDDRRVINGIFYVLRTGSPWRDLPTRYGPSTTVYNRFNRWAKAGVWLKVFEVLAARSPQSLHLIDSSIVRAHQHAAGRKKGGADHAIGRSRGGLSTKIHAVVDQDGLPVRLLITPGQASDKAAVPDLLHGLPPADALVADRGYDARAVIDLVAAHGGRAHIPTQRDRIVQRTVEPALYRRRNLVERFFCKLKHFRRVATRFDKLARNFLAAVLLASARLWLRAYESTT</sequence>
<dbReference type="RefSeq" id="WP_309395048.1">
    <property type="nucleotide sequence ID" value="NZ_JADBEO010000100.1"/>
</dbReference>
<evidence type="ECO:0000259" key="2">
    <source>
        <dbReference type="Pfam" id="PF13340"/>
    </source>
</evidence>
<dbReference type="NCBIfam" id="NF033580">
    <property type="entry name" value="transpos_IS5_3"/>
    <property type="match status" value="1"/>
</dbReference>
<organism evidence="3 4">
    <name type="scientific">Chelatococcus sambhunathii</name>
    <dbReference type="NCBI Taxonomy" id="363953"/>
    <lineage>
        <taxon>Bacteria</taxon>
        <taxon>Pseudomonadati</taxon>
        <taxon>Pseudomonadota</taxon>
        <taxon>Alphaproteobacteria</taxon>
        <taxon>Hyphomicrobiales</taxon>
        <taxon>Chelatococcaceae</taxon>
        <taxon>Chelatococcus</taxon>
    </lineage>
</organism>
<dbReference type="PANTHER" id="PTHR30007">
    <property type="entry name" value="PHP DOMAIN PROTEIN"/>
    <property type="match status" value="1"/>
</dbReference>
<dbReference type="InterPro" id="IPR002559">
    <property type="entry name" value="Transposase_11"/>
</dbReference>
<evidence type="ECO:0000259" key="1">
    <source>
        <dbReference type="Pfam" id="PF01609"/>
    </source>
</evidence>
<evidence type="ECO:0000313" key="3">
    <source>
        <dbReference type="EMBL" id="MDR4308912.1"/>
    </source>
</evidence>
<dbReference type="PANTHER" id="PTHR30007:SF1">
    <property type="entry name" value="BLR1914 PROTEIN"/>
    <property type="match status" value="1"/>
</dbReference>
<dbReference type="InterPro" id="IPR025161">
    <property type="entry name" value="IS402-like_dom"/>
</dbReference>
<name>A0ABU1DLA5_9HYPH</name>
<proteinExistence type="predicted"/>
<reference evidence="3" key="1">
    <citation type="submission" date="2020-10" db="EMBL/GenBank/DDBJ databases">
        <authorList>
            <person name="Abbas A."/>
            <person name="Razzaq R."/>
            <person name="Waqas M."/>
            <person name="Abbas N."/>
            <person name="Nielsen T.K."/>
            <person name="Hansen L.H."/>
            <person name="Hussain S."/>
            <person name="Shahid M."/>
        </authorList>
    </citation>
    <scope>NUCLEOTIDE SEQUENCE</scope>
    <source>
        <strain evidence="3">S14</strain>
    </source>
</reference>
<dbReference type="EMBL" id="JADBEO010000100">
    <property type="protein sequence ID" value="MDR4308912.1"/>
    <property type="molecule type" value="Genomic_DNA"/>
</dbReference>
<feature type="domain" description="Transposase IS4-like" evidence="1">
    <location>
        <begin position="86"/>
        <end position="246"/>
    </location>
</feature>
<gene>
    <name evidence="3" type="ORF">IHQ68_20000</name>
</gene>
<accession>A0ABU1DLA5</accession>
<protein>
    <submittedName>
        <fullName evidence="3">IS5 family transposase</fullName>
    </submittedName>
</protein>
<dbReference type="Proteomes" id="UP001181622">
    <property type="component" value="Unassembled WGS sequence"/>
</dbReference>
<feature type="domain" description="Insertion element IS402-like" evidence="2">
    <location>
        <begin position="6"/>
        <end position="77"/>
    </location>
</feature>
<dbReference type="Pfam" id="PF01609">
    <property type="entry name" value="DDE_Tnp_1"/>
    <property type="match status" value="1"/>
</dbReference>
<keyword evidence="4" id="KW-1185">Reference proteome</keyword>